<dbReference type="Proteomes" id="UP000828390">
    <property type="component" value="Unassembled WGS sequence"/>
</dbReference>
<reference evidence="1" key="2">
    <citation type="submission" date="2020-11" db="EMBL/GenBank/DDBJ databases">
        <authorList>
            <person name="McCartney M.A."/>
            <person name="Auch B."/>
            <person name="Kono T."/>
            <person name="Mallez S."/>
            <person name="Becker A."/>
            <person name="Gohl D.M."/>
            <person name="Silverstein K.A.T."/>
            <person name="Koren S."/>
            <person name="Bechman K.B."/>
            <person name="Herman A."/>
            <person name="Abrahante J.E."/>
            <person name="Garbe J."/>
        </authorList>
    </citation>
    <scope>NUCLEOTIDE SEQUENCE</scope>
    <source>
        <strain evidence="1">Duluth1</strain>
        <tissue evidence="1">Whole animal</tissue>
    </source>
</reference>
<name>A0A9D3Y9K1_DREPO</name>
<dbReference type="InterPro" id="IPR011989">
    <property type="entry name" value="ARM-like"/>
</dbReference>
<proteinExistence type="predicted"/>
<dbReference type="EMBL" id="JAIWYP010000016">
    <property type="protein sequence ID" value="KAH3694350.1"/>
    <property type="molecule type" value="Genomic_DNA"/>
</dbReference>
<dbReference type="Gene3D" id="1.25.10.10">
    <property type="entry name" value="Leucine-rich Repeat Variant"/>
    <property type="match status" value="1"/>
</dbReference>
<sequence length="87" mass="9874">MQMVNAYFCVQASMQNPEQFDPPDKDFMIVALDLLSGLAEGLNQQIEGLVSNSDILKFLYQCMQVCRNVGVQDQWGFHGFTHGLDRM</sequence>
<accession>A0A9D3Y9K1</accession>
<dbReference type="AlphaFoldDB" id="A0A9D3Y9K1"/>
<evidence type="ECO:0000313" key="2">
    <source>
        <dbReference type="Proteomes" id="UP000828390"/>
    </source>
</evidence>
<evidence type="ECO:0000313" key="1">
    <source>
        <dbReference type="EMBL" id="KAH3694350.1"/>
    </source>
</evidence>
<keyword evidence="2" id="KW-1185">Reference proteome</keyword>
<organism evidence="1 2">
    <name type="scientific">Dreissena polymorpha</name>
    <name type="common">Zebra mussel</name>
    <name type="synonym">Mytilus polymorpha</name>
    <dbReference type="NCBI Taxonomy" id="45954"/>
    <lineage>
        <taxon>Eukaryota</taxon>
        <taxon>Metazoa</taxon>
        <taxon>Spiralia</taxon>
        <taxon>Lophotrochozoa</taxon>
        <taxon>Mollusca</taxon>
        <taxon>Bivalvia</taxon>
        <taxon>Autobranchia</taxon>
        <taxon>Heteroconchia</taxon>
        <taxon>Euheterodonta</taxon>
        <taxon>Imparidentia</taxon>
        <taxon>Neoheterodontei</taxon>
        <taxon>Myida</taxon>
        <taxon>Dreissenoidea</taxon>
        <taxon>Dreissenidae</taxon>
        <taxon>Dreissena</taxon>
    </lineage>
</organism>
<gene>
    <name evidence="1" type="ORF">DPMN_081790</name>
</gene>
<protein>
    <submittedName>
        <fullName evidence="1">Uncharacterized protein</fullName>
    </submittedName>
</protein>
<reference evidence="1" key="1">
    <citation type="journal article" date="2019" name="bioRxiv">
        <title>The Genome of the Zebra Mussel, Dreissena polymorpha: A Resource for Invasive Species Research.</title>
        <authorList>
            <person name="McCartney M.A."/>
            <person name="Auch B."/>
            <person name="Kono T."/>
            <person name="Mallez S."/>
            <person name="Zhang Y."/>
            <person name="Obille A."/>
            <person name="Becker A."/>
            <person name="Abrahante J.E."/>
            <person name="Garbe J."/>
            <person name="Badalamenti J.P."/>
            <person name="Herman A."/>
            <person name="Mangelson H."/>
            <person name="Liachko I."/>
            <person name="Sullivan S."/>
            <person name="Sone E.D."/>
            <person name="Koren S."/>
            <person name="Silverstein K.A.T."/>
            <person name="Beckman K.B."/>
            <person name="Gohl D.M."/>
        </authorList>
    </citation>
    <scope>NUCLEOTIDE SEQUENCE</scope>
    <source>
        <strain evidence="1">Duluth1</strain>
        <tissue evidence="1">Whole animal</tissue>
    </source>
</reference>
<comment type="caution">
    <text evidence="1">The sequence shown here is derived from an EMBL/GenBank/DDBJ whole genome shotgun (WGS) entry which is preliminary data.</text>
</comment>